<feature type="compositionally biased region" description="Acidic residues" evidence="1">
    <location>
        <begin position="36"/>
        <end position="46"/>
    </location>
</feature>
<dbReference type="Proteomes" id="UP000623467">
    <property type="component" value="Unassembled WGS sequence"/>
</dbReference>
<dbReference type="EMBL" id="JACAZH010000022">
    <property type="protein sequence ID" value="KAF7343818.1"/>
    <property type="molecule type" value="Genomic_DNA"/>
</dbReference>
<evidence type="ECO:0000256" key="1">
    <source>
        <dbReference type="SAM" id="MobiDB-lite"/>
    </source>
</evidence>
<organism evidence="2 3">
    <name type="scientific">Mycena sanguinolenta</name>
    <dbReference type="NCBI Taxonomy" id="230812"/>
    <lineage>
        <taxon>Eukaryota</taxon>
        <taxon>Fungi</taxon>
        <taxon>Dikarya</taxon>
        <taxon>Basidiomycota</taxon>
        <taxon>Agaricomycotina</taxon>
        <taxon>Agaricomycetes</taxon>
        <taxon>Agaricomycetidae</taxon>
        <taxon>Agaricales</taxon>
        <taxon>Marasmiineae</taxon>
        <taxon>Mycenaceae</taxon>
        <taxon>Mycena</taxon>
    </lineage>
</organism>
<proteinExistence type="predicted"/>
<sequence>MEDTEDLRKKAKARAGRARRHGARRPRRNAHGMLPAEEDDDMEWEEDGGRGPENQRQISWIWVVAGMEVTDAGLENGLRVEWSKAFCTHATVG</sequence>
<evidence type="ECO:0000313" key="3">
    <source>
        <dbReference type="Proteomes" id="UP000623467"/>
    </source>
</evidence>
<gene>
    <name evidence="2" type="ORF">MSAN_01962800</name>
</gene>
<feature type="region of interest" description="Disordered" evidence="1">
    <location>
        <begin position="1"/>
        <end position="55"/>
    </location>
</feature>
<accession>A0A8H6XLF5</accession>
<protein>
    <submittedName>
        <fullName evidence="2">Uncharacterized protein</fullName>
    </submittedName>
</protein>
<feature type="compositionally biased region" description="Basic residues" evidence="1">
    <location>
        <begin position="9"/>
        <end position="30"/>
    </location>
</feature>
<dbReference type="AlphaFoldDB" id="A0A8H6XLF5"/>
<dbReference type="OrthoDB" id="3232711at2759"/>
<keyword evidence="3" id="KW-1185">Reference proteome</keyword>
<evidence type="ECO:0000313" key="2">
    <source>
        <dbReference type="EMBL" id="KAF7343818.1"/>
    </source>
</evidence>
<reference evidence="2" key="1">
    <citation type="submission" date="2020-05" db="EMBL/GenBank/DDBJ databases">
        <title>Mycena genomes resolve the evolution of fungal bioluminescence.</title>
        <authorList>
            <person name="Tsai I.J."/>
        </authorList>
    </citation>
    <scope>NUCLEOTIDE SEQUENCE</scope>
    <source>
        <strain evidence="2">160909Yilan</strain>
    </source>
</reference>
<name>A0A8H6XLF5_9AGAR</name>
<comment type="caution">
    <text evidence="2">The sequence shown here is derived from an EMBL/GenBank/DDBJ whole genome shotgun (WGS) entry which is preliminary data.</text>
</comment>